<protein>
    <recommendedName>
        <fullName evidence="2">Apextrin C-terminal domain-containing protein</fullName>
    </recommendedName>
</protein>
<evidence type="ECO:0000313" key="3">
    <source>
        <dbReference type="EMBL" id="KAK7106502.1"/>
    </source>
</evidence>
<feature type="domain" description="Apextrin C-terminal" evidence="2">
    <location>
        <begin position="3"/>
        <end position="73"/>
    </location>
</feature>
<dbReference type="EMBL" id="JBAMIC010000007">
    <property type="protein sequence ID" value="KAK7106502.1"/>
    <property type="molecule type" value="Genomic_DNA"/>
</dbReference>
<gene>
    <name evidence="3" type="ORF">V1264_017752</name>
</gene>
<evidence type="ECO:0000256" key="1">
    <source>
        <dbReference type="SAM" id="MobiDB-lite"/>
    </source>
</evidence>
<dbReference type="AlphaFoldDB" id="A0AAN9GFH8"/>
<organism evidence="3 4">
    <name type="scientific">Littorina saxatilis</name>
    <dbReference type="NCBI Taxonomy" id="31220"/>
    <lineage>
        <taxon>Eukaryota</taxon>
        <taxon>Metazoa</taxon>
        <taxon>Spiralia</taxon>
        <taxon>Lophotrochozoa</taxon>
        <taxon>Mollusca</taxon>
        <taxon>Gastropoda</taxon>
        <taxon>Caenogastropoda</taxon>
        <taxon>Littorinimorpha</taxon>
        <taxon>Littorinoidea</taxon>
        <taxon>Littorinidae</taxon>
        <taxon>Littorina</taxon>
    </lineage>
</organism>
<reference evidence="3 4" key="1">
    <citation type="submission" date="2024-02" db="EMBL/GenBank/DDBJ databases">
        <title>Chromosome-scale genome assembly of the rough periwinkle Littorina saxatilis.</title>
        <authorList>
            <person name="De Jode A."/>
            <person name="Faria R."/>
            <person name="Formenti G."/>
            <person name="Sims Y."/>
            <person name="Smith T.P."/>
            <person name="Tracey A."/>
            <person name="Wood J.M.D."/>
            <person name="Zagrodzka Z.B."/>
            <person name="Johannesson K."/>
            <person name="Butlin R.K."/>
            <person name="Leder E.H."/>
        </authorList>
    </citation>
    <scope>NUCLEOTIDE SEQUENCE [LARGE SCALE GENOMIC DNA]</scope>
    <source>
        <strain evidence="3">Snail1</strain>
        <tissue evidence="3">Muscle</tissue>
    </source>
</reference>
<evidence type="ECO:0000259" key="2">
    <source>
        <dbReference type="Pfam" id="PF16977"/>
    </source>
</evidence>
<dbReference type="Proteomes" id="UP001374579">
    <property type="component" value="Unassembled WGS sequence"/>
</dbReference>
<sequence length="73" mass="8186">MLFCTKINARGSYDFPAGDYCVIKSGDCPTGFSEGSIYWDDENDNNQNAEPNNPRYNPAGTFNSNTKIEFCCR</sequence>
<dbReference type="InterPro" id="IPR031569">
    <property type="entry name" value="ApeC"/>
</dbReference>
<dbReference type="Pfam" id="PF16977">
    <property type="entry name" value="ApeC"/>
    <property type="match status" value="1"/>
</dbReference>
<proteinExistence type="predicted"/>
<evidence type="ECO:0000313" key="4">
    <source>
        <dbReference type="Proteomes" id="UP001374579"/>
    </source>
</evidence>
<accession>A0AAN9GFH8</accession>
<feature type="compositionally biased region" description="Low complexity" evidence="1">
    <location>
        <begin position="45"/>
        <end position="54"/>
    </location>
</feature>
<dbReference type="PANTHER" id="PTHR19324:SF33">
    <property type="entry name" value="MUCIN-5AC"/>
    <property type="match status" value="1"/>
</dbReference>
<dbReference type="PANTHER" id="PTHR19324">
    <property type="entry name" value="PERFORIN-LIKE PROTEIN 1"/>
    <property type="match status" value="1"/>
</dbReference>
<comment type="caution">
    <text evidence="3">The sequence shown here is derived from an EMBL/GenBank/DDBJ whole genome shotgun (WGS) entry which is preliminary data.</text>
</comment>
<feature type="region of interest" description="Disordered" evidence="1">
    <location>
        <begin position="42"/>
        <end position="61"/>
    </location>
</feature>
<name>A0AAN9GFH8_9CAEN</name>
<keyword evidence="4" id="KW-1185">Reference proteome</keyword>